<feature type="region of interest" description="Disordered" evidence="1">
    <location>
        <begin position="230"/>
        <end position="322"/>
    </location>
</feature>
<gene>
    <name evidence="2" type="ORF">PhaeoP63_04409</name>
</gene>
<feature type="compositionally biased region" description="Basic and acidic residues" evidence="1">
    <location>
        <begin position="246"/>
        <end position="256"/>
    </location>
</feature>
<dbReference type="Proteomes" id="UP000217545">
    <property type="component" value="Plasmid pP63_x_draft"/>
</dbReference>
<reference evidence="2 3" key="1">
    <citation type="journal article" date="2017" name="Front. Microbiol.">
        <title>Phaeobacter piscinae sp. nov., a species of the Roseobacter group and potential aquaculture probiont.</title>
        <authorList>
            <person name="Sonnenschein E.C."/>
            <person name="Phippen C.B.W."/>
            <person name="Nielsen K.F."/>
            <person name="Mateiu R.V."/>
            <person name="Melchiorsen J."/>
            <person name="Gram L."/>
            <person name="Overmann J."/>
            <person name="Freese H.M."/>
        </authorList>
    </citation>
    <scope>NUCLEOTIDE SEQUENCE [LARGE SCALE GENOMIC DNA]</scope>
    <source>
        <strain evidence="2 3">P63</strain>
    </source>
</reference>
<protein>
    <submittedName>
        <fullName evidence="2">Uncharacterized protein</fullName>
    </submittedName>
</protein>
<evidence type="ECO:0000313" key="3">
    <source>
        <dbReference type="Proteomes" id="UP000217545"/>
    </source>
</evidence>
<accession>A0AAC9ZE28</accession>
<name>A0AAC9ZE28_9RHOB</name>
<dbReference type="EMBL" id="CP010791">
    <property type="protein sequence ID" value="ATF08438.1"/>
    <property type="molecule type" value="Genomic_DNA"/>
</dbReference>
<geneLocation type="plasmid" evidence="3">
    <name>pp63_x_draft</name>
</geneLocation>
<proteinExistence type="predicted"/>
<keyword evidence="2" id="KW-0614">Plasmid</keyword>
<feature type="region of interest" description="Disordered" evidence="1">
    <location>
        <begin position="188"/>
        <end position="210"/>
    </location>
</feature>
<feature type="compositionally biased region" description="Basic and acidic residues" evidence="1">
    <location>
        <begin position="281"/>
        <end position="293"/>
    </location>
</feature>
<sequence length="322" mass="36108">MLGVSRDDLSGLIDREDRISVACASAVRLARLCTGQKNAALRQTFGNSTQHFRILIKITGKCTFRPEKDVEAARLRRQVQIAGYVPFAEGGVPFLRLRNVYLNDPDGCVCWRCGGHKANRADGSGTRHDRHENKCGERIVPTVPHEERYGQDRQQNCEEAKSVAANPCRRLARNIVVGPCIGDQVPGKACQHGAAQPFRNRPADREDQCAGDTFRPAPCERCHCRRREQRKAGGQSSHRRNGHPGEPLRVDEKALRDPGQSEQEVANAERPSGKSGPHAALSEREEIQRAKRDGQKHRHREWWQSENRQSAEAECTECEDDT</sequence>
<dbReference type="AlphaFoldDB" id="A0AAC9ZE28"/>
<evidence type="ECO:0000313" key="2">
    <source>
        <dbReference type="EMBL" id="ATF08438.1"/>
    </source>
</evidence>
<evidence type="ECO:0000256" key="1">
    <source>
        <dbReference type="SAM" id="MobiDB-lite"/>
    </source>
</evidence>
<organism evidence="2 3">
    <name type="scientific">Phaeobacter gallaeciensis</name>
    <dbReference type="NCBI Taxonomy" id="60890"/>
    <lineage>
        <taxon>Bacteria</taxon>
        <taxon>Pseudomonadati</taxon>
        <taxon>Pseudomonadota</taxon>
        <taxon>Alphaproteobacteria</taxon>
        <taxon>Rhodobacterales</taxon>
        <taxon>Roseobacteraceae</taxon>
        <taxon>Phaeobacter</taxon>
    </lineage>
</organism>